<evidence type="ECO:0000313" key="9">
    <source>
        <dbReference type="Proteomes" id="UP000004245"/>
    </source>
</evidence>
<dbReference type="InterPro" id="IPR050833">
    <property type="entry name" value="Poly_Biosynth_Transport"/>
</dbReference>
<feature type="transmembrane region" description="Helical" evidence="7">
    <location>
        <begin position="84"/>
        <end position="101"/>
    </location>
</feature>
<dbReference type="InterPro" id="IPR002797">
    <property type="entry name" value="Polysacc_synth"/>
</dbReference>
<feature type="transmembrane region" description="Helical" evidence="7">
    <location>
        <begin position="347"/>
        <end position="366"/>
    </location>
</feature>
<evidence type="ECO:0000256" key="3">
    <source>
        <dbReference type="ARBA" id="ARBA00022475"/>
    </source>
</evidence>
<feature type="transmembrane region" description="Helical" evidence="7">
    <location>
        <begin position="40"/>
        <end position="64"/>
    </location>
</feature>
<dbReference type="GO" id="GO:0005886">
    <property type="term" value="C:plasma membrane"/>
    <property type="evidence" value="ECO:0007669"/>
    <property type="project" value="UniProtKB-SubCell"/>
</dbReference>
<evidence type="ECO:0000256" key="2">
    <source>
        <dbReference type="ARBA" id="ARBA00007430"/>
    </source>
</evidence>
<sequence>MRAFRSLIGVTASAVISRIAVLITLVAYGHTVPLAEYQNILLIVAIAVTLQVMFDTSSLGTFIIQKSDSGSRLEDFFSGKKISFIAGIVTVCVCSFVGMVMNAGGDVVIAAFGLGVLAASESVTRYSRWVWQVKSEFAQYAVVDWALSVNRIIYSSLVFFAGSVAWATSVVVMTSATIVSAAVIAAQRCVLRDSGPTAGRASLFEFARAATPFVLGVSLSAAYSQLPTLMLGLRSDVASGATFAAATRITQPTEIAPAALANVALPKLVGRNRGRSRIVMAQLSAAIAIALVCAASIYLAVPVISQVLNYPESLIYPVIGVLVLALPIKFVNYQLVVLAIATGLIKARVIATALIAVLTLVATWIVAPLGPVQVAVVVLCAEALLCAILCGSIMRMKRLQKRELGIDENPTLLSRT</sequence>
<feature type="transmembrane region" description="Helical" evidence="7">
    <location>
        <begin position="7"/>
        <end position="28"/>
    </location>
</feature>
<dbReference type="Pfam" id="PF01943">
    <property type="entry name" value="Polysacc_synt"/>
    <property type="match status" value="1"/>
</dbReference>
<evidence type="ECO:0000256" key="7">
    <source>
        <dbReference type="SAM" id="Phobius"/>
    </source>
</evidence>
<dbReference type="EMBL" id="ADNW02000004">
    <property type="protein sequence ID" value="EGD25708.1"/>
    <property type="molecule type" value="Genomic_DNA"/>
</dbReference>
<feature type="transmembrane region" description="Helical" evidence="7">
    <location>
        <begin position="372"/>
        <end position="394"/>
    </location>
</feature>
<protein>
    <submittedName>
        <fullName evidence="8">Polysaccharide biosynthesis protein</fullName>
    </submittedName>
</protein>
<evidence type="ECO:0000256" key="6">
    <source>
        <dbReference type="ARBA" id="ARBA00023136"/>
    </source>
</evidence>
<dbReference type="RefSeq" id="WP_005517641.1">
    <property type="nucleotide sequence ID" value="NZ_CM001149.1"/>
</dbReference>
<keyword evidence="4 7" id="KW-0812">Transmembrane</keyword>
<evidence type="ECO:0000256" key="4">
    <source>
        <dbReference type="ARBA" id="ARBA00022692"/>
    </source>
</evidence>
<feature type="transmembrane region" description="Helical" evidence="7">
    <location>
        <begin position="157"/>
        <end position="186"/>
    </location>
</feature>
<reference evidence="8" key="1">
    <citation type="submission" date="2011-01" db="EMBL/GenBank/DDBJ databases">
        <authorList>
            <person name="Muzny D."/>
            <person name="Qin X."/>
            <person name="Buhay C."/>
            <person name="Dugan-Rocha S."/>
            <person name="Ding Y."/>
            <person name="Chen G."/>
            <person name="Hawes A."/>
            <person name="Holder M."/>
            <person name="Jhangiani S."/>
            <person name="Johnson A."/>
            <person name="Khan Z."/>
            <person name="Li Z."/>
            <person name="Liu W."/>
            <person name="Liu X."/>
            <person name="Perez L."/>
            <person name="Shen H."/>
            <person name="Wang Q."/>
            <person name="Watt J."/>
            <person name="Xi L."/>
            <person name="Xin Y."/>
            <person name="Zhou J."/>
            <person name="Deng J."/>
            <person name="Jiang H."/>
            <person name="Liu Y."/>
            <person name="Qu J."/>
            <person name="Song X.-Z."/>
            <person name="Zhang L."/>
            <person name="Villasana D."/>
            <person name="Johnson A."/>
            <person name="Liu J."/>
            <person name="Liyanage D."/>
            <person name="Lorensuhewa L."/>
            <person name="Robinson T."/>
            <person name="Song A."/>
            <person name="Song B.-B."/>
            <person name="Dinh H."/>
            <person name="Thornton R."/>
            <person name="Coyle M."/>
            <person name="Francisco L."/>
            <person name="Jackson L."/>
            <person name="Javaid M."/>
            <person name="Korchina V."/>
            <person name="Kovar C."/>
            <person name="Mata R."/>
            <person name="Mathew T."/>
            <person name="Ngo R."/>
            <person name="Nguyen L."/>
            <person name="Nguyen N."/>
            <person name="Okwuonu G."/>
            <person name="Ongeri F."/>
            <person name="Pham C."/>
            <person name="Simmons D."/>
            <person name="Wilczek-Boney K."/>
            <person name="Hale W."/>
            <person name="Jakkamsetti A."/>
            <person name="Pham P."/>
            <person name="Ruth R."/>
            <person name="San Lucas F."/>
            <person name="Warren J."/>
            <person name="Zhang J."/>
            <person name="Zhao Z."/>
            <person name="Zhou C."/>
            <person name="Zhu D."/>
            <person name="Lee S."/>
            <person name="Bess C."/>
            <person name="Blankenburg K."/>
            <person name="Forbes L."/>
            <person name="Fu Q."/>
            <person name="Gubbala S."/>
            <person name="Hirani K."/>
            <person name="Jayaseelan J.C."/>
            <person name="Lara F."/>
            <person name="Munidasa M."/>
            <person name="Palculict T."/>
            <person name="Patil S."/>
            <person name="Pu L.-L."/>
            <person name="Saada N."/>
            <person name="Tang L."/>
            <person name="Weissenberger G."/>
            <person name="Zhu Y."/>
            <person name="Hemphill L."/>
            <person name="Shang Y."/>
            <person name="Youmans B."/>
            <person name="Ayvaz T."/>
            <person name="Ross M."/>
            <person name="Santibanez J."/>
            <person name="Aqrawi P."/>
            <person name="Gross S."/>
            <person name="Joshi V."/>
            <person name="Fowler G."/>
            <person name="Nazareth L."/>
            <person name="Reid J."/>
            <person name="Worley K."/>
            <person name="Petrosino J."/>
            <person name="Highlander S."/>
            <person name="Gibbs R."/>
        </authorList>
    </citation>
    <scope>NUCLEOTIDE SEQUENCE [LARGE SCALE GENOMIC DNA]</scope>
    <source>
        <strain evidence="8">ATCC 33707</strain>
    </source>
</reference>
<comment type="caution">
    <text evidence="8">The sequence shown here is derived from an EMBL/GenBank/DDBJ whole genome shotgun (WGS) entry which is preliminary data.</text>
</comment>
<feature type="transmembrane region" description="Helical" evidence="7">
    <location>
        <begin position="278"/>
        <end position="301"/>
    </location>
</feature>
<dbReference type="Proteomes" id="UP000004245">
    <property type="component" value="Unassembled WGS sequence"/>
</dbReference>
<name>E9SX28_RHOHA</name>
<dbReference type="HOGENOM" id="CLU_660347_0_0_11"/>
<dbReference type="PANTHER" id="PTHR30250:SF10">
    <property type="entry name" value="LIPOPOLYSACCHARIDE BIOSYNTHESIS PROTEIN WZXC"/>
    <property type="match status" value="1"/>
</dbReference>
<keyword evidence="5 7" id="KW-1133">Transmembrane helix</keyword>
<keyword evidence="6 7" id="KW-0472">Membrane</keyword>
<organism evidence="8 9">
    <name type="scientific">Prescottella equi ATCC 33707</name>
    <dbReference type="NCBI Taxonomy" id="525370"/>
    <lineage>
        <taxon>Bacteria</taxon>
        <taxon>Bacillati</taxon>
        <taxon>Actinomycetota</taxon>
        <taxon>Actinomycetes</taxon>
        <taxon>Mycobacteriales</taxon>
        <taxon>Nocardiaceae</taxon>
        <taxon>Prescottella</taxon>
    </lineage>
</organism>
<keyword evidence="3" id="KW-1003">Cell membrane</keyword>
<gene>
    <name evidence="8" type="ORF">HMPREF0724_10679</name>
</gene>
<comment type="subcellular location">
    <subcellularLocation>
        <location evidence="1">Cell membrane</location>
        <topology evidence="1">Multi-pass membrane protein</topology>
    </subcellularLocation>
</comment>
<dbReference type="PANTHER" id="PTHR30250">
    <property type="entry name" value="PST FAMILY PREDICTED COLANIC ACID TRANSPORTER"/>
    <property type="match status" value="1"/>
</dbReference>
<proteinExistence type="inferred from homology"/>
<accession>E9SX28</accession>
<evidence type="ECO:0000313" key="8">
    <source>
        <dbReference type="EMBL" id="EGD25708.1"/>
    </source>
</evidence>
<evidence type="ECO:0000256" key="5">
    <source>
        <dbReference type="ARBA" id="ARBA00022989"/>
    </source>
</evidence>
<comment type="similarity">
    <text evidence="2">Belongs to the polysaccharide synthase family.</text>
</comment>
<feature type="transmembrane region" description="Helical" evidence="7">
    <location>
        <begin position="313"/>
        <end position="335"/>
    </location>
</feature>
<keyword evidence="9" id="KW-1185">Reference proteome</keyword>
<dbReference type="AlphaFoldDB" id="E9SX28"/>
<evidence type="ECO:0000256" key="1">
    <source>
        <dbReference type="ARBA" id="ARBA00004651"/>
    </source>
</evidence>